<dbReference type="InterPro" id="IPR003439">
    <property type="entry name" value="ABC_transporter-like_ATP-bd"/>
</dbReference>
<dbReference type="Gene3D" id="3.40.50.300">
    <property type="entry name" value="P-loop containing nucleotide triphosphate hydrolases"/>
    <property type="match status" value="1"/>
</dbReference>
<dbReference type="PROSITE" id="PS50893">
    <property type="entry name" value="ABC_TRANSPORTER_2"/>
    <property type="match status" value="1"/>
</dbReference>
<comment type="subcellular location">
    <subcellularLocation>
        <location evidence="1">Cell inner membrane</location>
        <topology evidence="1">Peripheral membrane protein</topology>
    </subcellularLocation>
</comment>
<keyword evidence="3" id="KW-0813">Transport</keyword>
<dbReference type="InterPro" id="IPR050388">
    <property type="entry name" value="ABC_Ni/Peptide_Import"/>
</dbReference>
<evidence type="ECO:0000256" key="6">
    <source>
        <dbReference type="ARBA" id="ARBA00022840"/>
    </source>
</evidence>
<dbReference type="GO" id="GO:0016887">
    <property type="term" value="F:ATP hydrolysis activity"/>
    <property type="evidence" value="ECO:0007669"/>
    <property type="project" value="InterPro"/>
</dbReference>
<dbReference type="Pfam" id="PF00005">
    <property type="entry name" value="ABC_tran"/>
    <property type="match status" value="1"/>
</dbReference>
<dbReference type="RefSeq" id="WP_167836892.1">
    <property type="nucleotide sequence ID" value="NZ_BFBB01000002.1"/>
</dbReference>
<name>A0A2P2DWK7_9LEPT</name>
<evidence type="ECO:0000313" key="9">
    <source>
        <dbReference type="EMBL" id="GBF49018.1"/>
    </source>
</evidence>
<dbReference type="InterPro" id="IPR003593">
    <property type="entry name" value="AAA+_ATPase"/>
</dbReference>
<keyword evidence="7" id="KW-0472">Membrane</keyword>
<evidence type="ECO:0000256" key="7">
    <source>
        <dbReference type="ARBA" id="ARBA00023136"/>
    </source>
</evidence>
<keyword evidence="6 9" id="KW-0067">ATP-binding</keyword>
<evidence type="ECO:0000259" key="8">
    <source>
        <dbReference type="PROSITE" id="PS50893"/>
    </source>
</evidence>
<evidence type="ECO:0000313" key="10">
    <source>
        <dbReference type="Proteomes" id="UP000245133"/>
    </source>
</evidence>
<evidence type="ECO:0000256" key="2">
    <source>
        <dbReference type="ARBA" id="ARBA00005417"/>
    </source>
</evidence>
<dbReference type="AlphaFoldDB" id="A0A2P2DWK7"/>
<dbReference type="GO" id="GO:0005524">
    <property type="term" value="F:ATP binding"/>
    <property type="evidence" value="ECO:0007669"/>
    <property type="project" value="UniProtKB-KW"/>
</dbReference>
<dbReference type="InterPro" id="IPR017871">
    <property type="entry name" value="ABC_transporter-like_CS"/>
</dbReference>
<keyword evidence="5" id="KW-0547">Nucleotide-binding</keyword>
<accession>A0A2P2DWK7</accession>
<dbReference type="GO" id="GO:0005886">
    <property type="term" value="C:plasma membrane"/>
    <property type="evidence" value="ECO:0007669"/>
    <property type="project" value="UniProtKB-SubCell"/>
</dbReference>
<reference evidence="9 10" key="1">
    <citation type="submission" date="2018-02" db="EMBL/GenBank/DDBJ databases">
        <title>Novel Leptospira species isolated from soil and water in Japan.</title>
        <authorList>
            <person name="Nakao R."/>
            <person name="Masuzawa T."/>
        </authorList>
    </citation>
    <scope>NUCLEOTIDE SEQUENCE [LARGE SCALE GENOMIC DNA]</scope>
    <source>
        <strain evidence="9 10">YH101</strain>
    </source>
</reference>
<evidence type="ECO:0000256" key="5">
    <source>
        <dbReference type="ARBA" id="ARBA00022741"/>
    </source>
</evidence>
<feature type="domain" description="ABC transporter" evidence="8">
    <location>
        <begin position="10"/>
        <end position="249"/>
    </location>
</feature>
<gene>
    <name evidence="9" type="ORF">LPTSP4_05270</name>
</gene>
<dbReference type="PROSITE" id="PS00211">
    <property type="entry name" value="ABC_TRANSPORTER_1"/>
    <property type="match status" value="1"/>
</dbReference>
<dbReference type="EMBL" id="BFBB01000002">
    <property type="protein sequence ID" value="GBF49018.1"/>
    <property type="molecule type" value="Genomic_DNA"/>
</dbReference>
<comment type="caution">
    <text evidence="9">The sequence shown here is derived from an EMBL/GenBank/DDBJ whole genome shotgun (WGS) entry which is preliminary data.</text>
</comment>
<dbReference type="SUPFAM" id="SSF52540">
    <property type="entry name" value="P-loop containing nucleoside triphosphate hydrolases"/>
    <property type="match status" value="1"/>
</dbReference>
<keyword evidence="4" id="KW-1003">Cell membrane</keyword>
<dbReference type="PANTHER" id="PTHR43297:SF9">
    <property type="entry name" value="ABC TRANSPORTER ATP-BINDING PROTEIN"/>
    <property type="match status" value="1"/>
</dbReference>
<evidence type="ECO:0000256" key="4">
    <source>
        <dbReference type="ARBA" id="ARBA00022475"/>
    </source>
</evidence>
<evidence type="ECO:0000256" key="3">
    <source>
        <dbReference type="ARBA" id="ARBA00022448"/>
    </source>
</evidence>
<proteinExistence type="inferred from homology"/>
<keyword evidence="10" id="KW-1185">Reference proteome</keyword>
<sequence>MDSTKSIPLVEIQGANLVSEKGDKIWNSFSFRLESQSIHALIGQSGSGKSTFAYSLFGVIPQKCNLTYQIWNVLGNQFEEKRSAKHQMFLVPQNPNLAFHPYLSLESQMKSFYRFSLGRKYDPKELENLWESLGLLGVAQKSKETPHSLSGGEKQRILLSLALLADAQILVLDEPTTGLDSESESWVLNRIYEFSKKKDKAVIFVSHDLRIVESLASHITIMKEGHVEEFQTIKERSWIPSSDYGKILYEAYAFFQ</sequence>
<dbReference type="Proteomes" id="UP000245133">
    <property type="component" value="Unassembled WGS sequence"/>
</dbReference>
<comment type="similarity">
    <text evidence="2">Belongs to the ABC transporter superfamily.</text>
</comment>
<organism evidence="9 10">
    <name type="scientific">Leptospira ryugenii</name>
    <dbReference type="NCBI Taxonomy" id="1917863"/>
    <lineage>
        <taxon>Bacteria</taxon>
        <taxon>Pseudomonadati</taxon>
        <taxon>Spirochaetota</taxon>
        <taxon>Spirochaetia</taxon>
        <taxon>Leptospirales</taxon>
        <taxon>Leptospiraceae</taxon>
        <taxon>Leptospira</taxon>
    </lineage>
</organism>
<evidence type="ECO:0000256" key="1">
    <source>
        <dbReference type="ARBA" id="ARBA00004417"/>
    </source>
</evidence>
<dbReference type="InterPro" id="IPR027417">
    <property type="entry name" value="P-loop_NTPase"/>
</dbReference>
<dbReference type="PANTHER" id="PTHR43297">
    <property type="entry name" value="OLIGOPEPTIDE TRANSPORT ATP-BINDING PROTEIN APPD"/>
    <property type="match status" value="1"/>
</dbReference>
<protein>
    <submittedName>
        <fullName evidence="9">ABC transporter, ATP-binding domain protein</fullName>
    </submittedName>
</protein>
<dbReference type="SMART" id="SM00382">
    <property type="entry name" value="AAA"/>
    <property type="match status" value="1"/>
</dbReference>